<dbReference type="RefSeq" id="WP_315606169.1">
    <property type="nucleotide sequence ID" value="NZ_CP130318.1"/>
</dbReference>
<gene>
    <name evidence="2" type="ORF">MJA45_04910</name>
</gene>
<organism evidence="2 3">
    <name type="scientific">Paenibacillus aurantius</name>
    <dbReference type="NCBI Taxonomy" id="2918900"/>
    <lineage>
        <taxon>Bacteria</taxon>
        <taxon>Bacillati</taxon>
        <taxon>Bacillota</taxon>
        <taxon>Bacilli</taxon>
        <taxon>Bacillales</taxon>
        <taxon>Paenibacillaceae</taxon>
        <taxon>Paenibacillus</taxon>
    </lineage>
</organism>
<sequence>MTENQESGQAFPPKLSKPAQRALAGAGYRTLEELAGMSEAELKKLHGMGPKALGQLREALAAKGLAFADERP</sequence>
<evidence type="ECO:0000313" key="3">
    <source>
        <dbReference type="Proteomes" id="UP001305702"/>
    </source>
</evidence>
<reference evidence="2 3" key="1">
    <citation type="submission" date="2022-02" db="EMBL/GenBank/DDBJ databases">
        <title>Paenibacillus sp. MBLB1776 Whole Genome Shotgun Sequencing.</title>
        <authorList>
            <person name="Hwang C.Y."/>
            <person name="Cho E.-S."/>
            <person name="Seo M.-J."/>
        </authorList>
    </citation>
    <scope>NUCLEOTIDE SEQUENCE [LARGE SCALE GENOMIC DNA]</scope>
    <source>
        <strain evidence="2 3">MBLB1776</strain>
    </source>
</reference>
<dbReference type="Pfam" id="PF14520">
    <property type="entry name" value="HHH_5"/>
    <property type="match status" value="1"/>
</dbReference>
<evidence type="ECO:0000313" key="2">
    <source>
        <dbReference type="EMBL" id="WNQ12392.1"/>
    </source>
</evidence>
<dbReference type="KEGG" id="paun:MJA45_04910"/>
<dbReference type="SUPFAM" id="SSF47789">
    <property type="entry name" value="C-terminal domain of RNA polymerase alpha subunit"/>
    <property type="match status" value="1"/>
</dbReference>
<feature type="region of interest" description="Disordered" evidence="1">
    <location>
        <begin position="1"/>
        <end position="22"/>
    </location>
</feature>
<protein>
    <submittedName>
        <fullName evidence="2">Helix-hairpin-helix domain-containing protein</fullName>
    </submittedName>
</protein>
<evidence type="ECO:0000256" key="1">
    <source>
        <dbReference type="SAM" id="MobiDB-lite"/>
    </source>
</evidence>
<name>A0AA96LJ21_9BACL</name>
<dbReference type="EMBL" id="CP130318">
    <property type="protein sequence ID" value="WNQ12392.1"/>
    <property type="molecule type" value="Genomic_DNA"/>
</dbReference>
<dbReference type="Gene3D" id="1.10.150.20">
    <property type="entry name" value="5' to 3' exonuclease, C-terminal subdomain"/>
    <property type="match status" value="1"/>
</dbReference>
<accession>A0AA96LJ21</accession>
<proteinExistence type="predicted"/>
<dbReference type="AlphaFoldDB" id="A0AA96LJ21"/>
<keyword evidence="3" id="KW-1185">Reference proteome</keyword>
<dbReference type="Proteomes" id="UP001305702">
    <property type="component" value="Chromosome"/>
</dbReference>